<feature type="coiled-coil region" evidence="10">
    <location>
        <begin position="100"/>
        <end position="127"/>
    </location>
</feature>
<dbReference type="InterPro" id="IPR015655">
    <property type="entry name" value="PP2C"/>
</dbReference>
<protein>
    <recommendedName>
        <fullName evidence="3">protein-serine/threonine phosphatase</fullName>
        <ecNumber evidence="3">3.1.3.16</ecNumber>
    </recommendedName>
</protein>
<dbReference type="EC" id="3.1.3.16" evidence="3"/>
<dbReference type="EnsemblPlants" id="KEH32102">
    <property type="protein sequence ID" value="KEH32102"/>
    <property type="gene ID" value="MTR_4g113345"/>
</dbReference>
<evidence type="ECO:0000256" key="9">
    <source>
        <dbReference type="RuleBase" id="RU003465"/>
    </source>
</evidence>
<dbReference type="PROSITE" id="PS51746">
    <property type="entry name" value="PPM_2"/>
    <property type="match status" value="1"/>
</dbReference>
<keyword evidence="10" id="KW-0175">Coiled coil</keyword>
<dbReference type="EMBL" id="CM001220">
    <property type="protein sequence ID" value="KEH32102.1"/>
    <property type="molecule type" value="Genomic_DNA"/>
</dbReference>
<dbReference type="SMART" id="SM00332">
    <property type="entry name" value="PP2Cc"/>
    <property type="match status" value="1"/>
</dbReference>
<comment type="cofactor">
    <cofactor evidence="2">
        <name>Mg(2+)</name>
        <dbReference type="ChEBI" id="CHEBI:18420"/>
    </cofactor>
</comment>
<keyword evidence="5 9" id="KW-0378">Hydrolase</keyword>
<name>A0A072UQZ3_MEDTR</name>
<dbReference type="GO" id="GO:1902531">
    <property type="term" value="P:regulation of intracellular signal transduction"/>
    <property type="evidence" value="ECO:0000318"/>
    <property type="project" value="GO_Central"/>
</dbReference>
<accession>A0A072UQZ3</accession>
<reference evidence="12 14" key="2">
    <citation type="journal article" date="2014" name="BMC Genomics">
        <title>An improved genome release (version Mt4.0) for the model legume Medicago truncatula.</title>
        <authorList>
            <person name="Tang H."/>
            <person name="Krishnakumar V."/>
            <person name="Bidwell S."/>
            <person name="Rosen B."/>
            <person name="Chan A."/>
            <person name="Zhou S."/>
            <person name="Gentzbittel L."/>
            <person name="Childs K.L."/>
            <person name="Yandell M."/>
            <person name="Gundlach H."/>
            <person name="Mayer K.F."/>
            <person name="Schwartz D.C."/>
            <person name="Town C.D."/>
        </authorList>
    </citation>
    <scope>GENOME REANNOTATION</scope>
    <source>
        <strain evidence="12">A17</strain>
        <strain evidence="13 14">cv. Jemalong A17</strain>
    </source>
</reference>
<evidence type="ECO:0000256" key="8">
    <source>
        <dbReference type="ARBA" id="ARBA00023211"/>
    </source>
</evidence>
<proteinExistence type="inferred from homology"/>
<evidence type="ECO:0000313" key="13">
    <source>
        <dbReference type="EnsemblPlants" id="KEH32102"/>
    </source>
</evidence>
<dbReference type="InterPro" id="IPR000222">
    <property type="entry name" value="PP2C_BS"/>
</dbReference>
<dbReference type="Proteomes" id="UP000002051">
    <property type="component" value="Chromosome 4"/>
</dbReference>
<evidence type="ECO:0000256" key="1">
    <source>
        <dbReference type="ARBA" id="ARBA00001936"/>
    </source>
</evidence>
<dbReference type="Gene3D" id="3.60.40.10">
    <property type="entry name" value="PPM-type phosphatase domain"/>
    <property type="match status" value="1"/>
</dbReference>
<evidence type="ECO:0000313" key="12">
    <source>
        <dbReference type="EMBL" id="KEH32102.1"/>
    </source>
</evidence>
<evidence type="ECO:0000313" key="14">
    <source>
        <dbReference type="Proteomes" id="UP000002051"/>
    </source>
</evidence>
<keyword evidence="4" id="KW-0479">Metal-binding</keyword>
<evidence type="ECO:0000256" key="10">
    <source>
        <dbReference type="SAM" id="Coils"/>
    </source>
</evidence>
<dbReference type="SUPFAM" id="SSF81606">
    <property type="entry name" value="PP2C-like"/>
    <property type="match status" value="1"/>
</dbReference>
<keyword evidence="7 9" id="KW-0904">Protein phosphatase</keyword>
<keyword evidence="6" id="KW-0460">Magnesium</keyword>
<evidence type="ECO:0000256" key="7">
    <source>
        <dbReference type="ARBA" id="ARBA00022912"/>
    </source>
</evidence>
<evidence type="ECO:0000259" key="11">
    <source>
        <dbReference type="PROSITE" id="PS51746"/>
    </source>
</evidence>
<evidence type="ECO:0000256" key="3">
    <source>
        <dbReference type="ARBA" id="ARBA00013081"/>
    </source>
</evidence>
<dbReference type="AlphaFoldDB" id="A0A072UQZ3"/>
<dbReference type="GO" id="GO:0046872">
    <property type="term" value="F:metal ion binding"/>
    <property type="evidence" value="ECO:0007669"/>
    <property type="project" value="UniProtKB-KW"/>
</dbReference>
<evidence type="ECO:0000256" key="2">
    <source>
        <dbReference type="ARBA" id="ARBA00001946"/>
    </source>
</evidence>
<dbReference type="InterPro" id="IPR001932">
    <property type="entry name" value="PPM-type_phosphatase-like_dom"/>
</dbReference>
<dbReference type="InterPro" id="IPR036457">
    <property type="entry name" value="PPM-type-like_dom_sf"/>
</dbReference>
<evidence type="ECO:0000256" key="4">
    <source>
        <dbReference type="ARBA" id="ARBA00022723"/>
    </source>
</evidence>
<reference evidence="12 14" key="1">
    <citation type="journal article" date="2011" name="Nature">
        <title>The Medicago genome provides insight into the evolution of rhizobial symbioses.</title>
        <authorList>
            <person name="Young N.D."/>
            <person name="Debelle F."/>
            <person name="Oldroyd G.E."/>
            <person name="Geurts R."/>
            <person name="Cannon S.B."/>
            <person name="Udvardi M.K."/>
            <person name="Benedito V.A."/>
            <person name="Mayer K.F."/>
            <person name="Gouzy J."/>
            <person name="Schoof H."/>
            <person name="Van de Peer Y."/>
            <person name="Proost S."/>
            <person name="Cook D.R."/>
            <person name="Meyers B.C."/>
            <person name="Spannagl M."/>
            <person name="Cheung F."/>
            <person name="De Mita S."/>
            <person name="Krishnakumar V."/>
            <person name="Gundlach H."/>
            <person name="Zhou S."/>
            <person name="Mudge J."/>
            <person name="Bharti A.K."/>
            <person name="Murray J.D."/>
            <person name="Naoumkina M.A."/>
            <person name="Rosen B."/>
            <person name="Silverstein K.A."/>
            <person name="Tang H."/>
            <person name="Rombauts S."/>
            <person name="Zhao P.X."/>
            <person name="Zhou P."/>
            <person name="Barbe V."/>
            <person name="Bardou P."/>
            <person name="Bechner M."/>
            <person name="Bellec A."/>
            <person name="Berger A."/>
            <person name="Berges H."/>
            <person name="Bidwell S."/>
            <person name="Bisseling T."/>
            <person name="Choisne N."/>
            <person name="Couloux A."/>
            <person name="Denny R."/>
            <person name="Deshpande S."/>
            <person name="Dai X."/>
            <person name="Doyle J.J."/>
            <person name="Dudez A.M."/>
            <person name="Farmer A.D."/>
            <person name="Fouteau S."/>
            <person name="Franken C."/>
            <person name="Gibelin C."/>
            <person name="Gish J."/>
            <person name="Goldstein S."/>
            <person name="Gonzalez A.J."/>
            <person name="Green P.J."/>
            <person name="Hallab A."/>
            <person name="Hartog M."/>
            <person name="Hua A."/>
            <person name="Humphray S.J."/>
            <person name="Jeong D.H."/>
            <person name="Jing Y."/>
            <person name="Jocker A."/>
            <person name="Kenton S.M."/>
            <person name="Kim D.J."/>
            <person name="Klee K."/>
            <person name="Lai H."/>
            <person name="Lang C."/>
            <person name="Lin S."/>
            <person name="Macmil S.L."/>
            <person name="Magdelenat G."/>
            <person name="Matthews L."/>
            <person name="McCorrison J."/>
            <person name="Monaghan E.L."/>
            <person name="Mun J.H."/>
            <person name="Najar F.Z."/>
            <person name="Nicholson C."/>
            <person name="Noirot C."/>
            <person name="O'Bleness M."/>
            <person name="Paule C.R."/>
            <person name="Poulain J."/>
            <person name="Prion F."/>
            <person name="Qin B."/>
            <person name="Qu C."/>
            <person name="Retzel E.F."/>
            <person name="Riddle C."/>
            <person name="Sallet E."/>
            <person name="Samain S."/>
            <person name="Samson N."/>
            <person name="Sanders I."/>
            <person name="Saurat O."/>
            <person name="Scarpelli C."/>
            <person name="Schiex T."/>
            <person name="Segurens B."/>
            <person name="Severin A.J."/>
            <person name="Sherrier D.J."/>
            <person name="Shi R."/>
            <person name="Sims S."/>
            <person name="Singer S.R."/>
            <person name="Sinharoy S."/>
            <person name="Sterck L."/>
            <person name="Viollet A."/>
            <person name="Wang B.B."/>
            <person name="Wang K."/>
            <person name="Wang M."/>
            <person name="Wang X."/>
            <person name="Warfsmann J."/>
            <person name="Weissenbach J."/>
            <person name="White D.D."/>
            <person name="White J.D."/>
            <person name="Wiley G.B."/>
            <person name="Wincker P."/>
            <person name="Xing Y."/>
            <person name="Yang L."/>
            <person name="Yao Z."/>
            <person name="Ying F."/>
            <person name="Zhai J."/>
            <person name="Zhou L."/>
            <person name="Zuber A."/>
            <person name="Denarie J."/>
            <person name="Dixon R.A."/>
            <person name="May G.D."/>
            <person name="Schwartz D.C."/>
            <person name="Rogers J."/>
            <person name="Quetier F."/>
            <person name="Town C.D."/>
            <person name="Roe B.A."/>
        </authorList>
    </citation>
    <scope>NUCLEOTIDE SEQUENCE [LARGE SCALE GENOMIC DNA]</scope>
    <source>
        <strain evidence="12">A17</strain>
        <strain evidence="13 14">cv. Jemalong A17</strain>
    </source>
</reference>
<dbReference type="STRING" id="3880.A0A072UQZ3"/>
<evidence type="ECO:0000256" key="6">
    <source>
        <dbReference type="ARBA" id="ARBA00022842"/>
    </source>
</evidence>
<sequence length="340" mass="39320">MGCWLGCGNHGKNRNCFDINKIWSRELIQYQSGQFSMASIQSNAVMEEHCQVEVGTDKALFVGIYDGHGGRDDVSKHLAHNFFRKLWRYMKVKDQEMSLVNILKQVADDMERDIKRCARENTELDKIGSSCLVALIWGERLYILNIGDSRLLLGSELGNTEIIKAKQLSTDHNCKNELIRIKVQKQHPDSKILNKDSCKVLLRVIGDAHLKRECNSSAEPEIISRDIEKCDRCIIIASHGFWKLMSNEQTALIVERNRQQGIAKKLLREALKEAAKRKEIDYEQLMKKAEGPEGKHIYHEDITVIVVFLNKKNWWRKDIQNMSYRGFRNTTVKSVFAYDY</sequence>
<keyword evidence="8" id="KW-0464">Manganese</keyword>
<comment type="similarity">
    <text evidence="9">Belongs to the PP2C family.</text>
</comment>
<dbReference type="CDD" id="cd00143">
    <property type="entry name" value="PP2Cc"/>
    <property type="match status" value="1"/>
</dbReference>
<dbReference type="PROSITE" id="PS01032">
    <property type="entry name" value="PPM_1"/>
    <property type="match status" value="1"/>
</dbReference>
<evidence type="ECO:0000256" key="5">
    <source>
        <dbReference type="ARBA" id="ARBA00022801"/>
    </source>
</evidence>
<gene>
    <name evidence="12" type="ordered locus">MTR_4g113345</name>
</gene>
<dbReference type="HOGENOM" id="CLU_013173_2_0_1"/>
<dbReference type="GO" id="GO:0004722">
    <property type="term" value="F:protein serine/threonine phosphatase activity"/>
    <property type="evidence" value="ECO:0000318"/>
    <property type="project" value="GO_Central"/>
</dbReference>
<keyword evidence="14" id="KW-1185">Reference proteome</keyword>
<feature type="domain" description="PPM-type phosphatase" evidence="11">
    <location>
        <begin position="34"/>
        <end position="309"/>
    </location>
</feature>
<dbReference type="Pfam" id="PF00481">
    <property type="entry name" value="PP2C"/>
    <property type="match status" value="1"/>
</dbReference>
<comment type="cofactor">
    <cofactor evidence="1">
        <name>Mn(2+)</name>
        <dbReference type="ChEBI" id="CHEBI:29035"/>
    </cofactor>
</comment>
<reference evidence="13" key="3">
    <citation type="submission" date="2015-04" db="UniProtKB">
        <authorList>
            <consortium name="EnsemblPlants"/>
        </authorList>
    </citation>
    <scope>IDENTIFICATION</scope>
    <source>
        <strain evidence="13">cv. Jemalong A17</strain>
    </source>
</reference>
<dbReference type="PANTHER" id="PTHR47992">
    <property type="entry name" value="PROTEIN PHOSPHATASE"/>
    <property type="match status" value="1"/>
</dbReference>
<organism evidence="12 14">
    <name type="scientific">Medicago truncatula</name>
    <name type="common">Barrel medic</name>
    <name type="synonym">Medicago tribuloides</name>
    <dbReference type="NCBI Taxonomy" id="3880"/>
    <lineage>
        <taxon>Eukaryota</taxon>
        <taxon>Viridiplantae</taxon>
        <taxon>Streptophyta</taxon>
        <taxon>Embryophyta</taxon>
        <taxon>Tracheophyta</taxon>
        <taxon>Spermatophyta</taxon>
        <taxon>Magnoliopsida</taxon>
        <taxon>eudicotyledons</taxon>
        <taxon>Gunneridae</taxon>
        <taxon>Pentapetalae</taxon>
        <taxon>rosids</taxon>
        <taxon>fabids</taxon>
        <taxon>Fabales</taxon>
        <taxon>Fabaceae</taxon>
        <taxon>Papilionoideae</taxon>
        <taxon>50 kb inversion clade</taxon>
        <taxon>NPAAA clade</taxon>
        <taxon>Hologalegina</taxon>
        <taxon>IRL clade</taxon>
        <taxon>Trifolieae</taxon>
        <taxon>Medicago</taxon>
    </lineage>
</organism>